<dbReference type="AlphaFoldDB" id="A0A7T4N2T7"/>
<keyword evidence="1" id="KW-0732">Signal</keyword>
<feature type="signal peptide" evidence="1">
    <location>
        <begin position="1"/>
        <end position="29"/>
    </location>
</feature>
<protein>
    <recommendedName>
        <fullName evidence="4">Fimbrial protein</fullName>
    </recommendedName>
</protein>
<evidence type="ECO:0000256" key="1">
    <source>
        <dbReference type="SAM" id="SignalP"/>
    </source>
</evidence>
<dbReference type="RefSeq" id="WP_042322456.1">
    <property type="nucleotide sequence ID" value="NZ_CP066075.1"/>
</dbReference>
<keyword evidence="3" id="KW-1185">Reference proteome</keyword>
<proteinExistence type="predicted"/>
<evidence type="ECO:0000313" key="2">
    <source>
        <dbReference type="EMBL" id="QQC64154.1"/>
    </source>
</evidence>
<dbReference type="Proteomes" id="UP000595610">
    <property type="component" value="Chromosome 1"/>
</dbReference>
<reference evidence="2 3" key="1">
    <citation type="submission" date="2020-12" db="EMBL/GenBank/DDBJ databases">
        <title>FDA dAtabase for Regulatory Grade micrObial Sequences (FDA-ARGOS): Supporting development and validation of Infectious Disease Dx tests.</title>
        <authorList>
            <person name="Nelson B."/>
            <person name="Plummer A."/>
            <person name="Tallon L."/>
            <person name="Sadzewicz L."/>
            <person name="Zhao X."/>
            <person name="Boylan J."/>
            <person name="Ott S."/>
            <person name="Bowen H."/>
            <person name="Vavikolanu K."/>
            <person name="Mehta A."/>
            <person name="Aluvathingal J."/>
            <person name="Nadendla S."/>
            <person name="Myers T."/>
            <person name="Yan Y."/>
            <person name="Sichtig H."/>
        </authorList>
    </citation>
    <scope>NUCLEOTIDE SEQUENCE [LARGE SCALE GENOMIC DNA]</scope>
    <source>
        <strain evidence="2 3">FDAARGOS_1049</strain>
    </source>
</reference>
<name>A0A7T4N2T7_9BURK</name>
<evidence type="ECO:0000313" key="3">
    <source>
        <dbReference type="Proteomes" id="UP000595610"/>
    </source>
</evidence>
<organism evidence="2 3">
    <name type="scientific">Paraburkholderia ginsengisoli</name>
    <dbReference type="NCBI Taxonomy" id="311231"/>
    <lineage>
        <taxon>Bacteria</taxon>
        <taxon>Pseudomonadati</taxon>
        <taxon>Pseudomonadota</taxon>
        <taxon>Betaproteobacteria</taxon>
        <taxon>Burkholderiales</taxon>
        <taxon>Burkholderiaceae</taxon>
        <taxon>Paraburkholderia</taxon>
    </lineage>
</organism>
<feature type="chain" id="PRO_5032758389" description="Fimbrial protein" evidence="1">
    <location>
        <begin position="30"/>
        <end position="152"/>
    </location>
</feature>
<gene>
    <name evidence="2" type="ORF">I6I06_01220</name>
</gene>
<evidence type="ECO:0008006" key="4">
    <source>
        <dbReference type="Google" id="ProtNLM"/>
    </source>
</evidence>
<sequence length="152" mass="15424">MEKNTLRLRTLGAIAGAMVSLATPLMAWAAAGGTISFSGAIVAPQLRMTTGVTSAGLPVATAGAQARRMEPALTLTFDAPPGVAAGADVSLQVNDGVPPRNLVAARFVDNGGRPATARNGHYQVGRNGGVLSVSPARADTPDTRVTVVVSYE</sequence>
<dbReference type="EMBL" id="CP066075">
    <property type="protein sequence ID" value="QQC64154.1"/>
    <property type="molecule type" value="Genomic_DNA"/>
</dbReference>
<accession>A0A7T4N2T7</accession>
<dbReference type="KEGG" id="pgis:I6I06_01220"/>